<dbReference type="Proteomes" id="UP000694865">
    <property type="component" value="Unplaced"/>
</dbReference>
<dbReference type="GeneID" id="102800728"/>
<keyword evidence="2" id="KW-0812">Transmembrane</keyword>
<proteinExistence type="predicted"/>
<feature type="compositionally biased region" description="Polar residues" evidence="1">
    <location>
        <begin position="7"/>
        <end position="27"/>
    </location>
</feature>
<feature type="domain" description="MAM" evidence="3">
    <location>
        <begin position="1"/>
        <end position="156"/>
    </location>
</feature>
<dbReference type="PRINTS" id="PR00020">
    <property type="entry name" value="MAMDOMAIN"/>
</dbReference>
<feature type="compositionally biased region" description="Acidic residues" evidence="1">
    <location>
        <begin position="780"/>
        <end position="791"/>
    </location>
</feature>
<accession>A0ABM0M1X3</accession>
<keyword evidence="4" id="KW-1185">Reference proteome</keyword>
<gene>
    <name evidence="5" type="primary">LOC102800728</name>
</gene>
<dbReference type="CDD" id="cd06263">
    <property type="entry name" value="MAM"/>
    <property type="match status" value="4"/>
</dbReference>
<feature type="domain" description="MAM" evidence="3">
    <location>
        <begin position="347"/>
        <end position="519"/>
    </location>
</feature>
<dbReference type="PROSITE" id="PS50060">
    <property type="entry name" value="MAM_2"/>
    <property type="match status" value="4"/>
</dbReference>
<dbReference type="InterPro" id="IPR000998">
    <property type="entry name" value="MAM_dom"/>
</dbReference>
<keyword evidence="2" id="KW-0472">Membrane</keyword>
<feature type="domain" description="MAM" evidence="3">
    <location>
        <begin position="181"/>
        <end position="341"/>
    </location>
</feature>
<feature type="domain" description="MAM" evidence="3">
    <location>
        <begin position="521"/>
        <end position="686"/>
    </location>
</feature>
<evidence type="ECO:0000259" key="3">
    <source>
        <dbReference type="PROSITE" id="PS50060"/>
    </source>
</evidence>
<dbReference type="SUPFAM" id="SSF49899">
    <property type="entry name" value="Concanavalin A-like lectins/glucanases"/>
    <property type="match status" value="4"/>
</dbReference>
<dbReference type="RefSeq" id="XP_006814014.1">
    <property type="nucleotide sequence ID" value="XM_006813951.1"/>
</dbReference>
<feature type="region of interest" description="Disordered" evidence="1">
    <location>
        <begin position="1"/>
        <end position="31"/>
    </location>
</feature>
<dbReference type="PANTHER" id="PTHR23282">
    <property type="entry name" value="APICAL ENDOSOMAL GLYCOPROTEIN PRECURSOR"/>
    <property type="match status" value="1"/>
</dbReference>
<dbReference type="SMART" id="SM00137">
    <property type="entry name" value="MAM"/>
    <property type="match status" value="4"/>
</dbReference>
<evidence type="ECO:0000256" key="1">
    <source>
        <dbReference type="SAM" id="MobiDB-lite"/>
    </source>
</evidence>
<feature type="region of interest" description="Disordered" evidence="1">
    <location>
        <begin position="771"/>
        <end position="791"/>
    </location>
</feature>
<evidence type="ECO:0000313" key="5">
    <source>
        <dbReference type="RefSeq" id="XP_006814014.1"/>
    </source>
</evidence>
<feature type="transmembrane region" description="Helical" evidence="2">
    <location>
        <begin position="713"/>
        <end position="735"/>
    </location>
</feature>
<evidence type="ECO:0000313" key="4">
    <source>
        <dbReference type="Proteomes" id="UP000694865"/>
    </source>
</evidence>
<protein>
    <submittedName>
        <fullName evidence="5">MAM and LDL-receptor class A domain-containing protein C10orf112-like</fullName>
    </submittedName>
</protein>
<dbReference type="InterPro" id="IPR013320">
    <property type="entry name" value="ConA-like_dom_sf"/>
</dbReference>
<dbReference type="PANTHER" id="PTHR23282:SF101">
    <property type="entry name" value="MAM DOMAIN-CONTAINING PROTEIN"/>
    <property type="match status" value="1"/>
</dbReference>
<dbReference type="Gene3D" id="2.60.120.200">
    <property type="match status" value="4"/>
</dbReference>
<evidence type="ECO:0000256" key="2">
    <source>
        <dbReference type="SAM" id="Phobius"/>
    </source>
</evidence>
<sequence length="791" mass="87470">MCGLTNDDGNQGNWERNHGNTGTSGTGPSRDHTLGSLDGSYMYADFLNPQGNKKAEIMISNLLKTDVNGRCMQFWYFTSGISIGTLNIYVDYGSMPPGKQLYWTTGGSPTGEWRKASIPVVSPVVHTVRVEAVAEKTTSGIVVIDDIRFTTGWCHVHPSFAEAPSVSLPPPTPDPAELGQNYCDFENDLCNWSQNVKNDDFDWERVNASSVSNGPSTDHTYQRDGQGAYLYIGTSSSSLGMASLESRMMGATNQSCIVFWYHMYGTNVPRLNVYVRNKTNQALPQPIWTRSDGDLNKWKYASIDLKSANGFQIIISGSRLNSSRGFIALDDVRVMDGLCPLPQYHSQSCDFEANNWCDWENGQDNDVSWERGSGSTVAYSIAPSTDHTTRTKAGHYLYLDNSKQTEGDVSYLTSANLRWRGSSLKKCLNMYLYFLGNTGVYSSYIELTYDGSTYQILVDGPVHLDLGDTWVIAGVQYSFYEFPGGSVRFAIKIEAGASSTARTIVAVDDAYVTDGPCRYNTHVDFEYGFGFFFNVYDKEADDFEWILGNGHNKFGLTGPTVDHTFGRTEGSYALFDVSGGSSGQKARLEARPFLKARCVEFWYHMYGNHIGNLSVYIQNDGRAPEILIWSLAGQQNEANEWKQGRFGYMDGQRFIRAITIEATRGDGVRGDIAIDDVAIEEEYCEGVIPTEAGQGRSKPSVAENAESDNVTGIVVGVTVAIVIIAVVLGISVIVYKNRDSPKLSRAITSVTGHVRFNRNDEDNVKLEEIVLESTSTYPESEPEPEPEPEPT</sequence>
<dbReference type="InterPro" id="IPR051560">
    <property type="entry name" value="MAM_domain-containing"/>
</dbReference>
<dbReference type="Pfam" id="PF00629">
    <property type="entry name" value="MAM"/>
    <property type="match status" value="4"/>
</dbReference>
<keyword evidence="2" id="KW-1133">Transmembrane helix</keyword>
<organism evidence="4 5">
    <name type="scientific">Saccoglossus kowalevskii</name>
    <name type="common">Acorn worm</name>
    <dbReference type="NCBI Taxonomy" id="10224"/>
    <lineage>
        <taxon>Eukaryota</taxon>
        <taxon>Metazoa</taxon>
        <taxon>Hemichordata</taxon>
        <taxon>Enteropneusta</taxon>
        <taxon>Harrimaniidae</taxon>
        <taxon>Saccoglossus</taxon>
    </lineage>
</organism>
<reference evidence="5" key="1">
    <citation type="submission" date="2025-08" db="UniProtKB">
        <authorList>
            <consortium name="RefSeq"/>
        </authorList>
    </citation>
    <scope>IDENTIFICATION</scope>
    <source>
        <tissue evidence="5">Testes</tissue>
    </source>
</reference>
<name>A0ABM0M1X3_SACKO</name>